<dbReference type="PANTHER" id="PTHR34857:SF2">
    <property type="entry name" value="SLL0384 PROTEIN"/>
    <property type="match status" value="1"/>
</dbReference>
<dbReference type="EMBL" id="CP060096">
    <property type="protein sequence ID" value="QSZ27308.1"/>
    <property type="molecule type" value="Genomic_DNA"/>
</dbReference>
<name>A0A975GAE9_9THEO</name>
<evidence type="ECO:0000256" key="2">
    <source>
        <dbReference type="ARBA" id="ARBA00022475"/>
    </source>
</evidence>
<dbReference type="KEGG" id="aaut:ACETAC_10830"/>
<evidence type="ECO:0000256" key="3">
    <source>
        <dbReference type="ARBA" id="ARBA00022692"/>
    </source>
</evidence>
<dbReference type="CDD" id="cd16914">
    <property type="entry name" value="EcfT"/>
    <property type="match status" value="1"/>
</dbReference>
<dbReference type="Pfam" id="PF02361">
    <property type="entry name" value="CbiQ"/>
    <property type="match status" value="1"/>
</dbReference>
<keyword evidence="3 6" id="KW-0812">Transmembrane</keyword>
<evidence type="ECO:0000256" key="5">
    <source>
        <dbReference type="ARBA" id="ARBA00023136"/>
    </source>
</evidence>
<keyword evidence="5 6" id="KW-0472">Membrane</keyword>
<evidence type="ECO:0000313" key="8">
    <source>
        <dbReference type="Proteomes" id="UP000671913"/>
    </source>
</evidence>
<dbReference type="GO" id="GO:0043190">
    <property type="term" value="C:ATP-binding cassette (ABC) transporter complex"/>
    <property type="evidence" value="ECO:0007669"/>
    <property type="project" value="InterPro"/>
</dbReference>
<organism evidence="7 8">
    <name type="scientific">Aceticella autotrophica</name>
    <dbReference type="NCBI Taxonomy" id="2755338"/>
    <lineage>
        <taxon>Bacteria</taxon>
        <taxon>Bacillati</taxon>
        <taxon>Bacillota</taxon>
        <taxon>Clostridia</taxon>
        <taxon>Thermoanaerobacterales</taxon>
        <taxon>Thermoanaerobacteraceae</taxon>
        <taxon>Aceticella</taxon>
    </lineage>
</organism>
<sequence length="274" mass="31575">MNNFIEKTINGIQNIFEDMFYSDEIADKKGIMQMIDPRVKLISTLIFIILVNSGKTIQFMVVLLVYVLFLAIFSRIPMKEYFLRVSVISIVFTGIILIPSLFNIIRKGEPLFYITKSIYITKQGLYSAVMMMMRTFMSISLVYILGLSTKWANVMRSLRIFRLPQIFTATLEMAQRYIFLLLEAATDMFLARKSRNVGKITSSEGRKFVAGTIGHLMIKSNTLGDEVYSAMVSRGYTGNFITIDTFKIRLYDWIWIIFNIAFILFLTVFIGGLF</sequence>
<protein>
    <submittedName>
        <fullName evidence="7">Cobalt ECF transporter T component CbiQ</fullName>
    </submittedName>
</protein>
<dbReference type="InterPro" id="IPR051611">
    <property type="entry name" value="ECF_transporter_component"/>
</dbReference>
<dbReference type="InterPro" id="IPR003339">
    <property type="entry name" value="ABC/ECF_trnsptr_transmembrane"/>
</dbReference>
<dbReference type="PANTHER" id="PTHR34857">
    <property type="entry name" value="SLL0384 PROTEIN"/>
    <property type="match status" value="1"/>
</dbReference>
<reference evidence="7" key="1">
    <citation type="submission" date="2020-08" db="EMBL/GenBank/DDBJ databases">
        <title>Genomic insights into the carbon and energy metabolism of the first obligate autotrophic acetogenic bacterium Aceticella autotrophica gen. nov., sp. nov.</title>
        <authorList>
            <person name="Toshchakov S.V."/>
            <person name="Elcheninov A.G."/>
            <person name="Kublanov I.V."/>
            <person name="Frolov E.N."/>
            <person name="Lebedinsky A.V."/>
        </authorList>
    </citation>
    <scope>NUCLEOTIDE SEQUENCE</scope>
    <source>
        <strain evidence="7">3443-3Ac</strain>
    </source>
</reference>
<dbReference type="RefSeq" id="WP_284679999.1">
    <property type="nucleotide sequence ID" value="NZ_CP060096.1"/>
</dbReference>
<keyword evidence="8" id="KW-1185">Reference proteome</keyword>
<comment type="subcellular location">
    <subcellularLocation>
        <location evidence="1">Cell membrane</location>
        <topology evidence="1">Multi-pass membrane protein</topology>
    </subcellularLocation>
</comment>
<keyword evidence="2" id="KW-1003">Cell membrane</keyword>
<feature type="transmembrane region" description="Helical" evidence="6">
    <location>
        <begin position="125"/>
        <end position="146"/>
    </location>
</feature>
<dbReference type="InterPro" id="IPR012809">
    <property type="entry name" value="ECF_CbiQ"/>
</dbReference>
<keyword evidence="4 6" id="KW-1133">Transmembrane helix</keyword>
<evidence type="ECO:0000256" key="1">
    <source>
        <dbReference type="ARBA" id="ARBA00004651"/>
    </source>
</evidence>
<evidence type="ECO:0000256" key="6">
    <source>
        <dbReference type="SAM" id="Phobius"/>
    </source>
</evidence>
<feature type="transmembrane region" description="Helical" evidence="6">
    <location>
        <begin position="81"/>
        <end position="105"/>
    </location>
</feature>
<accession>A0A975GAE9</accession>
<proteinExistence type="predicted"/>
<feature type="transmembrane region" description="Helical" evidence="6">
    <location>
        <begin position="253"/>
        <end position="273"/>
    </location>
</feature>
<evidence type="ECO:0000313" key="7">
    <source>
        <dbReference type="EMBL" id="QSZ27308.1"/>
    </source>
</evidence>
<dbReference type="AlphaFoldDB" id="A0A975GAE9"/>
<gene>
    <name evidence="7" type="primary">cbiQ</name>
    <name evidence="7" type="ORF">ACETAC_10830</name>
</gene>
<dbReference type="Proteomes" id="UP000671913">
    <property type="component" value="Chromosome"/>
</dbReference>
<dbReference type="NCBIfam" id="TIGR02454">
    <property type="entry name" value="ECF_T_CbiQ"/>
    <property type="match status" value="1"/>
</dbReference>
<feature type="transmembrane region" description="Helical" evidence="6">
    <location>
        <begin position="41"/>
        <end position="69"/>
    </location>
</feature>
<dbReference type="GO" id="GO:0006824">
    <property type="term" value="P:cobalt ion transport"/>
    <property type="evidence" value="ECO:0007669"/>
    <property type="project" value="InterPro"/>
</dbReference>
<evidence type="ECO:0000256" key="4">
    <source>
        <dbReference type="ARBA" id="ARBA00022989"/>
    </source>
</evidence>